<feature type="domain" description="4'-phosphopantetheinyl transferase" evidence="3">
    <location>
        <begin position="119"/>
        <end position="214"/>
    </location>
</feature>
<evidence type="ECO:0000256" key="1">
    <source>
        <dbReference type="ARBA" id="ARBA00010990"/>
    </source>
</evidence>
<keyword evidence="6" id="KW-1185">Reference proteome</keyword>
<dbReference type="InterPro" id="IPR050559">
    <property type="entry name" value="P-Pant_transferase_sf"/>
</dbReference>
<dbReference type="RefSeq" id="WP_186903921.1">
    <property type="nucleotide sequence ID" value="NZ_JACOGD010000005.1"/>
</dbReference>
<dbReference type="Gene3D" id="3.90.470.20">
    <property type="entry name" value="4'-phosphopantetheinyl transferase domain"/>
    <property type="match status" value="2"/>
</dbReference>
<organism evidence="5 6">
    <name type="scientific">Undibacterium curvum</name>
    <dbReference type="NCBI Taxonomy" id="2762294"/>
    <lineage>
        <taxon>Bacteria</taxon>
        <taxon>Pseudomonadati</taxon>
        <taxon>Pseudomonadota</taxon>
        <taxon>Betaproteobacteria</taxon>
        <taxon>Burkholderiales</taxon>
        <taxon>Oxalobacteraceae</taxon>
        <taxon>Undibacterium</taxon>
    </lineage>
</organism>
<comment type="caution">
    <text evidence="5">The sequence shown here is derived from an EMBL/GenBank/DDBJ whole genome shotgun (WGS) entry which is preliminary data.</text>
</comment>
<dbReference type="InterPro" id="IPR055066">
    <property type="entry name" value="AASDHPPT_N"/>
</dbReference>
<dbReference type="Pfam" id="PF01648">
    <property type="entry name" value="ACPS"/>
    <property type="match status" value="1"/>
</dbReference>
<evidence type="ECO:0000313" key="5">
    <source>
        <dbReference type="EMBL" id="MBC3932254.1"/>
    </source>
</evidence>
<dbReference type="PANTHER" id="PTHR12215:SF10">
    <property type="entry name" value="L-AMINOADIPATE-SEMIALDEHYDE DEHYDROGENASE-PHOSPHOPANTETHEINYL TRANSFERASE"/>
    <property type="match status" value="1"/>
</dbReference>
<evidence type="ECO:0000259" key="4">
    <source>
        <dbReference type="Pfam" id="PF22624"/>
    </source>
</evidence>
<dbReference type="GO" id="GO:0016740">
    <property type="term" value="F:transferase activity"/>
    <property type="evidence" value="ECO:0007669"/>
    <property type="project" value="UniProtKB-KW"/>
</dbReference>
<comment type="similarity">
    <text evidence="1">Belongs to the P-Pant transferase superfamily. Gsp/Sfp/HetI/AcpT family.</text>
</comment>
<evidence type="ECO:0000259" key="3">
    <source>
        <dbReference type="Pfam" id="PF01648"/>
    </source>
</evidence>
<sequence length="263" mass="29358">MPVTAFAMRQLPGKLHIGKDEVLVVLARRQLAAQMKLAYLDEAEQTRYHAYVFAADKQRHLLAHSLKREILAKLLNKAPAQLKFQTNSNGKPGLSGENLQFNISHSGDWVALAFCHTHAVGIDVEQSKPLDYLSLLPSVAHPHDDLAWQEGSTATRFIALWSMKEAVSKCAGFGLSLPLNSLRLKRIGDQTYSCSLQEQHWQVMHRIRDAHHVAIALPAHSTATRIRLIELGELNELGELGKLSERYKFSDPKALQDTAMQSA</sequence>
<accession>A0ABR7A5S7</accession>
<dbReference type="InterPro" id="IPR037143">
    <property type="entry name" value="4-PPantetheinyl_Trfase_dom_sf"/>
</dbReference>
<dbReference type="SUPFAM" id="SSF56214">
    <property type="entry name" value="4'-phosphopantetheinyl transferase"/>
    <property type="match status" value="2"/>
</dbReference>
<feature type="domain" description="4'-phosphopantetheinyl transferase N-terminal" evidence="4">
    <location>
        <begin position="35"/>
        <end position="113"/>
    </location>
</feature>
<dbReference type="Pfam" id="PF22624">
    <property type="entry name" value="AASDHPPT_N"/>
    <property type="match status" value="1"/>
</dbReference>
<proteinExistence type="inferred from homology"/>
<keyword evidence="2 5" id="KW-0808">Transferase</keyword>
<dbReference type="Proteomes" id="UP000654304">
    <property type="component" value="Unassembled WGS sequence"/>
</dbReference>
<dbReference type="InterPro" id="IPR008278">
    <property type="entry name" value="4-PPantetheinyl_Trfase_dom"/>
</dbReference>
<evidence type="ECO:0000313" key="6">
    <source>
        <dbReference type="Proteomes" id="UP000654304"/>
    </source>
</evidence>
<protein>
    <submittedName>
        <fullName evidence="5">4'-phosphopantetheinyl transferase superfamily protein</fullName>
    </submittedName>
</protein>
<dbReference type="EMBL" id="JACOGD010000005">
    <property type="protein sequence ID" value="MBC3932254.1"/>
    <property type="molecule type" value="Genomic_DNA"/>
</dbReference>
<reference evidence="5 6" key="1">
    <citation type="submission" date="2020-08" db="EMBL/GenBank/DDBJ databases">
        <title>Novel species isolated from subtropical streams in China.</title>
        <authorList>
            <person name="Lu H."/>
        </authorList>
    </citation>
    <scope>NUCLEOTIDE SEQUENCE [LARGE SCALE GENOMIC DNA]</scope>
    <source>
        <strain evidence="5 6">CY22W</strain>
    </source>
</reference>
<name>A0ABR7A5S7_9BURK</name>
<evidence type="ECO:0000256" key="2">
    <source>
        <dbReference type="ARBA" id="ARBA00022679"/>
    </source>
</evidence>
<dbReference type="PANTHER" id="PTHR12215">
    <property type="entry name" value="PHOSPHOPANTETHEINE TRANSFERASE"/>
    <property type="match status" value="1"/>
</dbReference>
<gene>
    <name evidence="5" type="ORF">H8K43_11250</name>
</gene>